<keyword evidence="4" id="KW-0808">Transferase</keyword>
<evidence type="ECO:0000256" key="2">
    <source>
        <dbReference type="SAM" id="MobiDB-lite"/>
    </source>
</evidence>
<name>A0ABN5V7B9_9ACTN</name>
<evidence type="ECO:0000259" key="3">
    <source>
        <dbReference type="Pfam" id="PF13581"/>
    </source>
</evidence>
<evidence type="ECO:0000313" key="4">
    <source>
        <dbReference type="EMBL" id="BBC28768.1"/>
    </source>
</evidence>
<dbReference type="Proteomes" id="UP001321542">
    <property type="component" value="Chromosome"/>
</dbReference>
<keyword evidence="5" id="KW-1185">Reference proteome</keyword>
<reference evidence="4 5" key="2">
    <citation type="journal article" date="2023" name="ChemBioChem">
        <title>Acyltransferase Domain Exchange between Two Independent Type I Polyketide Synthases in the Same Producer Strain of Macrolide Antibiotics.</title>
        <authorList>
            <person name="Kudo F."/>
            <person name="Kishikawa K."/>
            <person name="Tsuboi K."/>
            <person name="Kido T."/>
            <person name="Usui T."/>
            <person name="Hashimoto J."/>
            <person name="Shin-Ya K."/>
            <person name="Miyanaga A."/>
            <person name="Eguchi T."/>
        </authorList>
    </citation>
    <scope>NUCLEOTIDE SEQUENCE [LARGE SCALE GENOMIC DNA]</scope>
    <source>
        <strain evidence="4 5">A-8890</strain>
    </source>
</reference>
<dbReference type="PANTHER" id="PTHR35526">
    <property type="entry name" value="ANTI-SIGMA-F FACTOR RSBW-RELATED"/>
    <property type="match status" value="1"/>
</dbReference>
<keyword evidence="4" id="KW-0418">Kinase</keyword>
<dbReference type="Pfam" id="PF13581">
    <property type="entry name" value="HATPase_c_2"/>
    <property type="match status" value="1"/>
</dbReference>
<dbReference type="RefSeq" id="WP_286246655.1">
    <property type="nucleotide sequence ID" value="NZ_AP018448.1"/>
</dbReference>
<evidence type="ECO:0000256" key="1">
    <source>
        <dbReference type="ARBA" id="ARBA00022527"/>
    </source>
</evidence>
<dbReference type="CDD" id="cd16936">
    <property type="entry name" value="HATPase_RsbW-like"/>
    <property type="match status" value="1"/>
</dbReference>
<protein>
    <submittedName>
        <fullName evidence="4">Histidine kinase-, DNA gyrase B-, and HSP90-likeATPase</fullName>
    </submittedName>
</protein>
<feature type="domain" description="Histidine kinase/HSP90-like ATPase" evidence="3">
    <location>
        <begin position="63"/>
        <end position="172"/>
    </location>
</feature>
<reference evidence="4 5" key="1">
    <citation type="journal article" date="2010" name="ChemBioChem">
        <title>Cloning and characterization of the biosynthetic gene cluster of 16-membered macrolide antibiotic FD-891: involvement of a dual functional cytochrome P450 monooxygenase catalyzing epoxidation and hydroxylation.</title>
        <authorList>
            <person name="Kudo F."/>
            <person name="Motegi A."/>
            <person name="Mizoue K."/>
            <person name="Eguchi T."/>
        </authorList>
    </citation>
    <scope>NUCLEOTIDE SEQUENCE [LARGE SCALE GENOMIC DNA]</scope>
    <source>
        <strain evidence="4 5">A-8890</strain>
    </source>
</reference>
<dbReference type="InterPro" id="IPR003594">
    <property type="entry name" value="HATPase_dom"/>
</dbReference>
<feature type="region of interest" description="Disordered" evidence="2">
    <location>
        <begin position="28"/>
        <end position="47"/>
    </location>
</feature>
<gene>
    <name evidence="4" type="ORF">SGFS_000590</name>
</gene>
<organism evidence="4 5">
    <name type="scientific">Streptomyces graminofaciens</name>
    <dbReference type="NCBI Taxonomy" id="68212"/>
    <lineage>
        <taxon>Bacteria</taxon>
        <taxon>Bacillati</taxon>
        <taxon>Actinomycetota</taxon>
        <taxon>Actinomycetes</taxon>
        <taxon>Kitasatosporales</taxon>
        <taxon>Streptomycetaceae</taxon>
        <taxon>Streptomyces</taxon>
    </lineage>
</organism>
<dbReference type="InterPro" id="IPR036890">
    <property type="entry name" value="HATPase_C_sf"/>
</dbReference>
<dbReference type="PANTHER" id="PTHR35526:SF3">
    <property type="entry name" value="ANTI-SIGMA-F FACTOR RSBW"/>
    <property type="match status" value="1"/>
</dbReference>
<dbReference type="EMBL" id="AP018448">
    <property type="protein sequence ID" value="BBC28768.1"/>
    <property type="molecule type" value="Genomic_DNA"/>
</dbReference>
<keyword evidence="1" id="KW-0723">Serine/threonine-protein kinase</keyword>
<dbReference type="Gene3D" id="3.30.565.10">
    <property type="entry name" value="Histidine kinase-like ATPase, C-terminal domain"/>
    <property type="match status" value="1"/>
</dbReference>
<proteinExistence type="predicted"/>
<accession>A0ABN5V7B9</accession>
<evidence type="ECO:0000313" key="5">
    <source>
        <dbReference type="Proteomes" id="UP001321542"/>
    </source>
</evidence>
<sequence>MALKPLVSHLEEEPVDEYDDAAAEVARNWSEPQPVSGTEPGTGGSTAPLVPYLGVTWTLDGRDPRTPAEARHRVAEGCRLWRVPMLVADDLTLIVSELATNAVTHTKSSEIEVSLYLTGEQVCVVVTDQSAYRTLSARQAGADAEGGRGLVLVEALATRWESFPTACGTAVRAHIALPPEHRTAPHTPEDTFDARR</sequence>
<dbReference type="GO" id="GO:0016301">
    <property type="term" value="F:kinase activity"/>
    <property type="evidence" value="ECO:0007669"/>
    <property type="project" value="UniProtKB-KW"/>
</dbReference>
<dbReference type="SUPFAM" id="SSF55874">
    <property type="entry name" value="ATPase domain of HSP90 chaperone/DNA topoisomerase II/histidine kinase"/>
    <property type="match status" value="1"/>
</dbReference>
<dbReference type="InterPro" id="IPR050267">
    <property type="entry name" value="Anti-sigma-factor_SerPK"/>
</dbReference>